<keyword evidence="2" id="KW-0732">Signal</keyword>
<dbReference type="PANTHER" id="PTHR13153">
    <property type="entry name" value="CGTHBA PROTEIN -14 GENE PROTEIN"/>
    <property type="match status" value="1"/>
</dbReference>
<evidence type="ECO:0000313" key="5">
    <source>
        <dbReference type="Proteomes" id="UP001217089"/>
    </source>
</evidence>
<name>A0ABQ9FQ88_TEGGR</name>
<comment type="similarity">
    <text evidence="1 2">Belongs to the NPR3 family.</text>
</comment>
<keyword evidence="5" id="KW-1185">Reference proteome</keyword>
<accession>A0ABQ9FQ88</accession>
<dbReference type="Pfam" id="PF03666">
    <property type="entry name" value="NPR3"/>
    <property type="match status" value="3"/>
</dbReference>
<dbReference type="PANTHER" id="PTHR13153:SF5">
    <property type="entry name" value="GATOR COMPLEX PROTEIN NPRL3"/>
    <property type="match status" value="1"/>
</dbReference>
<organism evidence="4 5">
    <name type="scientific">Tegillarca granosa</name>
    <name type="common">Malaysian cockle</name>
    <name type="synonym">Anadara granosa</name>
    <dbReference type="NCBI Taxonomy" id="220873"/>
    <lineage>
        <taxon>Eukaryota</taxon>
        <taxon>Metazoa</taxon>
        <taxon>Spiralia</taxon>
        <taxon>Lophotrochozoa</taxon>
        <taxon>Mollusca</taxon>
        <taxon>Bivalvia</taxon>
        <taxon>Autobranchia</taxon>
        <taxon>Pteriomorphia</taxon>
        <taxon>Arcoida</taxon>
        <taxon>Arcoidea</taxon>
        <taxon>Arcidae</taxon>
        <taxon>Tegillarca</taxon>
    </lineage>
</organism>
<sequence>MADGIVDPISVMLVTSGTRGERLLFQYPFCTENSDIDQHKEETRWRNPYGIKLLTEDTAHNFKHTSNVSNNVLSGFSPEVLANLLTVKSDLCSQKFDIKIDNVRFVGYPMTLDPCTSTKQSTGKASHIIISFIIVFALKSNVSPSVVGCYTDLAKQLTVAVHHEERKRQYLSSQAKIMLSVHDEVAAMPEDSLQSPYSMILSKSPLAIDLKHVYDRPYHGILFLEDKQLLQESLPVDCTPALSRLISVASPLRSLQFLALEADLSLSQVFQLVSHLVYWAKATIIYPLCETNVYVLSPQSNTLLNSSQSEEFVRQFPGYSLALQLAEFSYPQQLRETRDLLDHPKQQDLKLKMVVWMLQNRLIMQLHNYVFFVPSVPRRKKKLSEQVQIGMPVVPEEAGILNDVMDIQKASSLSDAASVNSDESLSIGISQFSKSPSSEIASDSSLVSEEVKGHWSQHDGLLAHLTKEERDCVFNLPAAKNMDDLKLFGRLCPYFNGRHHIEEIMYYENLHRSQLVTVIDKFREVLQICQYQDPATVLNTG</sequence>
<dbReference type="Proteomes" id="UP001217089">
    <property type="component" value="Unassembled WGS sequence"/>
</dbReference>
<dbReference type="InterPro" id="IPR005365">
    <property type="entry name" value="Npr3"/>
</dbReference>
<keyword evidence="2" id="KW-0458">Lysosome</keyword>
<evidence type="ECO:0000259" key="3">
    <source>
        <dbReference type="Pfam" id="PF24064"/>
    </source>
</evidence>
<evidence type="ECO:0000256" key="1">
    <source>
        <dbReference type="ARBA" id="ARBA00010546"/>
    </source>
</evidence>
<evidence type="ECO:0000256" key="2">
    <source>
        <dbReference type="RuleBase" id="RU368069"/>
    </source>
</evidence>
<gene>
    <name evidence="4" type="ORF">KUTeg_002969</name>
</gene>
<protein>
    <recommendedName>
        <fullName evidence="2">GATOR complex protein NPRL3</fullName>
    </recommendedName>
    <alternativeName>
        <fullName evidence="2">Nitrogen permease regulator 3-like protein</fullName>
    </alternativeName>
</protein>
<comment type="subcellular location">
    <subcellularLocation>
        <location evidence="2">Lysosome</location>
    </subcellularLocation>
</comment>
<proteinExistence type="inferred from homology"/>
<dbReference type="Pfam" id="PF24064">
    <property type="entry name" value="HTH_NPRL3"/>
    <property type="match status" value="1"/>
</dbReference>
<dbReference type="EMBL" id="JARBDR010000214">
    <property type="protein sequence ID" value="KAJ8317878.1"/>
    <property type="molecule type" value="Genomic_DNA"/>
</dbReference>
<dbReference type="InterPro" id="IPR056603">
    <property type="entry name" value="HTH_NPRL3"/>
</dbReference>
<comment type="function">
    <text evidence="2">As a component of the GATOR1 complex functions as an inhibitor of the amino acid-sensing branch of the TORC1 pathway.</text>
</comment>
<reference evidence="4 5" key="1">
    <citation type="submission" date="2022-12" db="EMBL/GenBank/DDBJ databases">
        <title>Chromosome-level genome of Tegillarca granosa.</title>
        <authorList>
            <person name="Kim J."/>
        </authorList>
    </citation>
    <scope>NUCLEOTIDE SEQUENCE [LARGE SCALE GENOMIC DNA]</scope>
    <source>
        <strain evidence="4">Teg-2019</strain>
        <tissue evidence="4">Adductor muscle</tissue>
    </source>
</reference>
<evidence type="ECO:0000313" key="4">
    <source>
        <dbReference type="EMBL" id="KAJ8317878.1"/>
    </source>
</evidence>
<comment type="caution">
    <text evidence="4">The sequence shown here is derived from an EMBL/GenBank/DDBJ whole genome shotgun (WGS) entry which is preliminary data.</text>
</comment>
<feature type="domain" description="GATOR1 complex protein NPRL3 C-terminal HTH" evidence="3">
    <location>
        <begin position="466"/>
        <end position="526"/>
    </location>
</feature>